<gene>
    <name evidence="2" type="ordered locus">cce_1628</name>
</gene>
<evidence type="ECO:0000313" key="2">
    <source>
        <dbReference type="EMBL" id="ACB50978.1"/>
    </source>
</evidence>
<proteinExistence type="predicted"/>
<feature type="compositionally biased region" description="Polar residues" evidence="1">
    <location>
        <begin position="1"/>
        <end position="25"/>
    </location>
</feature>
<dbReference type="EMBL" id="CP000806">
    <property type="protein sequence ID" value="ACB50978.1"/>
    <property type="molecule type" value="Genomic_DNA"/>
</dbReference>
<protein>
    <submittedName>
        <fullName evidence="2">Uncharacterized protein</fullName>
    </submittedName>
</protein>
<organism evidence="2 3">
    <name type="scientific">Crocosphaera subtropica (strain ATCC 51142 / BH68)</name>
    <name type="common">Cyanothece sp. (strain ATCC 51142)</name>
    <dbReference type="NCBI Taxonomy" id="43989"/>
    <lineage>
        <taxon>Bacteria</taxon>
        <taxon>Bacillati</taxon>
        <taxon>Cyanobacteriota</taxon>
        <taxon>Cyanophyceae</taxon>
        <taxon>Oscillatoriophycideae</taxon>
        <taxon>Chroococcales</taxon>
        <taxon>Aphanothecaceae</taxon>
        <taxon>Crocosphaera</taxon>
        <taxon>Crocosphaera subtropica</taxon>
    </lineage>
</organism>
<sequence>MRIGMSSTEENLWKTDNQQEASNPDSLLKKILTPTSEFT</sequence>
<feature type="region of interest" description="Disordered" evidence="1">
    <location>
        <begin position="1"/>
        <end position="39"/>
    </location>
</feature>
<keyword evidence="3" id="KW-1185">Reference proteome</keyword>
<name>B1WXZ1_CROS5</name>
<accession>B1WXZ1</accession>
<dbReference type="KEGG" id="cyt:cce_1628"/>
<dbReference type="Proteomes" id="UP000001203">
    <property type="component" value="Chromosome circular"/>
</dbReference>
<evidence type="ECO:0000313" key="3">
    <source>
        <dbReference type="Proteomes" id="UP000001203"/>
    </source>
</evidence>
<reference evidence="2 3" key="1">
    <citation type="journal article" date="2008" name="Proc. Natl. Acad. Sci. U.S.A.">
        <title>The genome of Cyanothece 51142, a unicellular diazotrophic cyanobacterium important in the marine nitrogen cycle.</title>
        <authorList>
            <person name="Welsh E.A."/>
            <person name="Liberton M."/>
            <person name="Stoeckel J."/>
            <person name="Loh T."/>
            <person name="Elvitigala T."/>
            <person name="Wang C."/>
            <person name="Wollam A."/>
            <person name="Fulton R.S."/>
            <person name="Clifton S.W."/>
            <person name="Jacobs J.M."/>
            <person name="Aurora R."/>
            <person name="Ghosh B.K."/>
            <person name="Sherman L.A."/>
            <person name="Smith R.D."/>
            <person name="Wilson R.K."/>
            <person name="Pakrasi H.B."/>
        </authorList>
    </citation>
    <scope>NUCLEOTIDE SEQUENCE [LARGE SCALE GENOMIC DNA]</scope>
    <source>
        <strain evidence="3">ATCC 51142 / BH68</strain>
    </source>
</reference>
<evidence type="ECO:0000256" key="1">
    <source>
        <dbReference type="SAM" id="MobiDB-lite"/>
    </source>
</evidence>
<dbReference type="HOGENOM" id="CLU_3308327_0_0_3"/>
<dbReference type="AlphaFoldDB" id="B1WXZ1"/>